<feature type="region of interest" description="Disordered" evidence="1">
    <location>
        <begin position="62"/>
        <end position="127"/>
    </location>
</feature>
<dbReference type="AlphaFoldDB" id="A0AAD6CRY0"/>
<feature type="compositionally biased region" description="Polar residues" evidence="1">
    <location>
        <begin position="88"/>
        <end position="101"/>
    </location>
</feature>
<protein>
    <recommendedName>
        <fullName evidence="4">C2H2-type domain-containing protein</fullName>
    </recommendedName>
</protein>
<proteinExistence type="predicted"/>
<feature type="compositionally biased region" description="Polar residues" evidence="1">
    <location>
        <begin position="62"/>
        <end position="81"/>
    </location>
</feature>
<evidence type="ECO:0008006" key="4">
    <source>
        <dbReference type="Google" id="ProtNLM"/>
    </source>
</evidence>
<accession>A0AAD6CRY0</accession>
<reference evidence="2 3" key="1">
    <citation type="journal article" date="2023" name="IMA Fungus">
        <title>Comparative genomic study of the Penicillium genus elucidates a diverse pangenome and 15 lateral gene transfer events.</title>
        <authorList>
            <person name="Petersen C."/>
            <person name="Sorensen T."/>
            <person name="Nielsen M.R."/>
            <person name="Sondergaard T.E."/>
            <person name="Sorensen J.L."/>
            <person name="Fitzpatrick D.A."/>
            <person name="Frisvad J.C."/>
            <person name="Nielsen K.L."/>
        </authorList>
    </citation>
    <scope>NUCLEOTIDE SEQUENCE [LARGE SCALE GENOMIC DNA]</scope>
    <source>
        <strain evidence="2 3">IBT 35679</strain>
    </source>
</reference>
<evidence type="ECO:0000313" key="3">
    <source>
        <dbReference type="Proteomes" id="UP001220324"/>
    </source>
</evidence>
<evidence type="ECO:0000256" key="1">
    <source>
        <dbReference type="SAM" id="MobiDB-lite"/>
    </source>
</evidence>
<evidence type="ECO:0000313" key="2">
    <source>
        <dbReference type="EMBL" id="KAJ5537691.1"/>
    </source>
</evidence>
<dbReference type="Gene3D" id="3.30.160.60">
    <property type="entry name" value="Classic Zinc Finger"/>
    <property type="match status" value="1"/>
</dbReference>
<dbReference type="EMBL" id="JAQIZZ010000006">
    <property type="protein sequence ID" value="KAJ5537691.1"/>
    <property type="molecule type" value="Genomic_DNA"/>
</dbReference>
<feature type="region of interest" description="Disordered" evidence="1">
    <location>
        <begin position="1"/>
        <end position="32"/>
    </location>
</feature>
<name>A0AAD6CRY0_9EURO</name>
<organism evidence="2 3">
    <name type="scientific">Penicillium frequentans</name>
    <dbReference type="NCBI Taxonomy" id="3151616"/>
    <lineage>
        <taxon>Eukaryota</taxon>
        <taxon>Fungi</taxon>
        <taxon>Dikarya</taxon>
        <taxon>Ascomycota</taxon>
        <taxon>Pezizomycotina</taxon>
        <taxon>Eurotiomycetes</taxon>
        <taxon>Eurotiomycetidae</taxon>
        <taxon>Eurotiales</taxon>
        <taxon>Aspergillaceae</taxon>
        <taxon>Penicillium</taxon>
    </lineage>
</organism>
<gene>
    <name evidence="2" type="ORF">N7494_007170</name>
</gene>
<comment type="caution">
    <text evidence="2">The sequence shown here is derived from an EMBL/GenBank/DDBJ whole genome shotgun (WGS) entry which is preliminary data.</text>
</comment>
<keyword evidence="3" id="KW-1185">Reference proteome</keyword>
<dbReference type="Proteomes" id="UP001220324">
    <property type="component" value="Unassembled WGS sequence"/>
</dbReference>
<sequence length="175" mass="19862">MSPSGIYEYTETPDDPQQAPTAPRQEEEWPTFDSAIYNSLNTVNAPAAPWFQEEYFNPQYTGTPFSASGHGTSIPTAQLSGHQELYRQPSSLDTRSTQPTLQDRHALSTEATMRHPQGASRPRPESSKCYWRGCQYTGTFGRKKDLMRHLETQHVSPEGVQMLVPRLYERVQQGR</sequence>